<dbReference type="GO" id="GO:0006508">
    <property type="term" value="P:proteolysis"/>
    <property type="evidence" value="ECO:0007669"/>
    <property type="project" value="TreeGrafter"/>
</dbReference>
<name>A0A9P7D1W4_9AGAM</name>
<dbReference type="InterPro" id="IPR050819">
    <property type="entry name" value="Tripeptidyl-peptidase_I"/>
</dbReference>
<proteinExistence type="predicted"/>
<dbReference type="Pfam" id="PF09286">
    <property type="entry name" value="Pro-kuma_activ"/>
    <property type="match status" value="1"/>
</dbReference>
<keyword evidence="3" id="KW-1185">Reference proteome</keyword>
<dbReference type="SUPFAM" id="SSF54897">
    <property type="entry name" value="Protease propeptides/inhibitors"/>
    <property type="match status" value="1"/>
</dbReference>
<accession>A0A9P7D1W4</accession>
<dbReference type="EMBL" id="JABBWD010000026">
    <property type="protein sequence ID" value="KAG1776444.1"/>
    <property type="molecule type" value="Genomic_DNA"/>
</dbReference>
<reference evidence="2" key="1">
    <citation type="journal article" date="2020" name="New Phytol.">
        <title>Comparative genomics reveals dynamic genome evolution in host specialist ectomycorrhizal fungi.</title>
        <authorList>
            <person name="Lofgren L.A."/>
            <person name="Nguyen N.H."/>
            <person name="Vilgalys R."/>
            <person name="Ruytinx J."/>
            <person name="Liao H.L."/>
            <person name="Branco S."/>
            <person name="Kuo A."/>
            <person name="LaButti K."/>
            <person name="Lipzen A."/>
            <person name="Andreopoulos W."/>
            <person name="Pangilinan J."/>
            <person name="Riley R."/>
            <person name="Hundley H."/>
            <person name="Na H."/>
            <person name="Barry K."/>
            <person name="Grigoriev I.V."/>
            <person name="Stajich J.E."/>
            <person name="Kennedy P.G."/>
        </authorList>
    </citation>
    <scope>NUCLEOTIDE SEQUENCE</scope>
    <source>
        <strain evidence="2">DOB743</strain>
    </source>
</reference>
<protein>
    <recommendedName>
        <fullName evidence="1">Peptidase S53 activation domain-containing protein</fullName>
    </recommendedName>
</protein>
<feature type="non-terminal residue" evidence="2">
    <location>
        <position position="1"/>
    </location>
</feature>
<evidence type="ECO:0000313" key="2">
    <source>
        <dbReference type="EMBL" id="KAG1776444.1"/>
    </source>
</evidence>
<evidence type="ECO:0000259" key="1">
    <source>
        <dbReference type="Pfam" id="PF09286"/>
    </source>
</evidence>
<dbReference type="AlphaFoldDB" id="A0A9P7D1W4"/>
<organism evidence="2 3">
    <name type="scientific">Suillus placidus</name>
    <dbReference type="NCBI Taxonomy" id="48579"/>
    <lineage>
        <taxon>Eukaryota</taxon>
        <taxon>Fungi</taxon>
        <taxon>Dikarya</taxon>
        <taxon>Basidiomycota</taxon>
        <taxon>Agaricomycotina</taxon>
        <taxon>Agaricomycetes</taxon>
        <taxon>Agaricomycetidae</taxon>
        <taxon>Boletales</taxon>
        <taxon>Suillineae</taxon>
        <taxon>Suillaceae</taxon>
        <taxon>Suillus</taxon>
    </lineage>
</organism>
<feature type="non-terminal residue" evidence="2">
    <location>
        <position position="132"/>
    </location>
</feature>
<dbReference type="PANTHER" id="PTHR14218:SF15">
    <property type="entry name" value="TRIPEPTIDYL-PEPTIDASE 1"/>
    <property type="match status" value="1"/>
</dbReference>
<gene>
    <name evidence="2" type="ORF">EV702DRAFT_926505</name>
</gene>
<dbReference type="OrthoDB" id="2685560at2759"/>
<dbReference type="InterPro" id="IPR015366">
    <property type="entry name" value="S53_propep"/>
</dbReference>
<comment type="caution">
    <text evidence="2">The sequence shown here is derived from an EMBL/GenBank/DDBJ whole genome shotgun (WGS) entry which is preliminary data.</text>
</comment>
<evidence type="ECO:0000313" key="3">
    <source>
        <dbReference type="Proteomes" id="UP000714275"/>
    </source>
</evidence>
<sequence length="132" mass="14530">LMAPHPETVDVVGKWLALHGLAEENITQSSADDWVTIRVPVGLAEEMLTTVSKEYHPSYSLPEILHDHVNLIQPTTMFASFKAFKSTLHWTNHTRPTDSSPSGSTITGPAGNQVDASCNSMITILCLRQLYN</sequence>
<feature type="domain" description="Peptidase S53 activation" evidence="1">
    <location>
        <begin position="2"/>
        <end position="78"/>
    </location>
</feature>
<dbReference type="PANTHER" id="PTHR14218">
    <property type="entry name" value="PROTEASE S8 TRIPEPTIDYL PEPTIDASE I CLN2"/>
    <property type="match status" value="1"/>
</dbReference>
<dbReference type="GO" id="GO:0008240">
    <property type="term" value="F:tripeptidyl-peptidase activity"/>
    <property type="evidence" value="ECO:0007669"/>
    <property type="project" value="TreeGrafter"/>
</dbReference>
<dbReference type="Proteomes" id="UP000714275">
    <property type="component" value="Unassembled WGS sequence"/>
</dbReference>
<dbReference type="GO" id="GO:0004175">
    <property type="term" value="F:endopeptidase activity"/>
    <property type="evidence" value="ECO:0007669"/>
    <property type="project" value="TreeGrafter"/>
</dbReference>